<organism evidence="19 20">
    <name type="scientific">Delphinapterus leucas</name>
    <name type="common">Beluga whale</name>
    <dbReference type="NCBI Taxonomy" id="9749"/>
    <lineage>
        <taxon>Eukaryota</taxon>
        <taxon>Metazoa</taxon>
        <taxon>Chordata</taxon>
        <taxon>Craniata</taxon>
        <taxon>Vertebrata</taxon>
        <taxon>Euteleostomi</taxon>
        <taxon>Mammalia</taxon>
        <taxon>Eutheria</taxon>
        <taxon>Laurasiatheria</taxon>
        <taxon>Artiodactyla</taxon>
        <taxon>Whippomorpha</taxon>
        <taxon>Cetacea</taxon>
        <taxon>Odontoceti</taxon>
        <taxon>Monodontidae</taxon>
        <taxon>Delphinapterus</taxon>
    </lineage>
</organism>
<reference evidence="20" key="1">
    <citation type="submission" date="2025-08" db="UniProtKB">
        <authorList>
            <consortium name="RefSeq"/>
        </authorList>
    </citation>
    <scope>IDENTIFICATION</scope>
    <source>
        <tissue evidence="20">Blood</tissue>
    </source>
</reference>
<keyword evidence="15" id="KW-0333">Golgi apparatus</keyword>
<dbReference type="InterPro" id="IPR027241">
    <property type="entry name" value="Rcn1"/>
</dbReference>
<feature type="domain" description="EF-hand" evidence="18">
    <location>
        <begin position="115"/>
        <end position="150"/>
    </location>
</feature>
<dbReference type="InParanoid" id="A0A2Y9PAJ4"/>
<evidence type="ECO:0000256" key="12">
    <source>
        <dbReference type="ARBA" id="ARBA00022824"/>
    </source>
</evidence>
<dbReference type="SUPFAM" id="SSF47473">
    <property type="entry name" value="EF-hand"/>
    <property type="match status" value="2"/>
</dbReference>
<dbReference type="Pfam" id="PF13202">
    <property type="entry name" value="EF-hand_5"/>
    <property type="match status" value="2"/>
</dbReference>
<dbReference type="FunFam" id="1.10.238.10:FF:000110">
    <property type="entry name" value="calumenin isoform X2"/>
    <property type="match status" value="1"/>
</dbReference>
<dbReference type="PANTHER" id="PTHR10827:SF17">
    <property type="entry name" value="RETICULOCALBIN-1"/>
    <property type="match status" value="1"/>
</dbReference>
<evidence type="ECO:0000256" key="2">
    <source>
        <dbReference type="ARBA" id="ARBA00004555"/>
    </source>
</evidence>
<dbReference type="FunFam" id="1.10.238.10:FF:000090">
    <property type="entry name" value="calumenin isoform X2"/>
    <property type="match status" value="1"/>
</dbReference>
<evidence type="ECO:0000313" key="20">
    <source>
        <dbReference type="RefSeq" id="XP_022439408.1"/>
    </source>
</evidence>
<evidence type="ECO:0000256" key="14">
    <source>
        <dbReference type="ARBA" id="ARBA00022951"/>
    </source>
</evidence>
<dbReference type="PROSITE" id="PS50222">
    <property type="entry name" value="EF_HAND_2"/>
    <property type="match status" value="4"/>
</dbReference>
<keyword evidence="11" id="KW-0677">Repeat</keyword>
<feature type="signal peptide" evidence="17">
    <location>
        <begin position="1"/>
        <end position="29"/>
    </location>
</feature>
<sequence length="384" mass="44447">MARGGRGCHLGLALGLLLALVLAPTALRAKPTVRKERVVRPDSELGERPPEDNQSFQYDHEAFLGKEDSKTFDQLTSEESKERLGKIVDRIDSDGDGFVTTEELKTWIKRVQKRYIYDNVAKVWKDYDRDKDDKISWEEYKQATYGYYLGNPTEFHDTSDHHTFKKMLPRDERRFKAADLDGDQTATREEFTAFLHPEEFEHMKEIVVLETLEDIDKNGDGFVDQDEYIADMFSHEENGPEPDWVLSEREQFNEFRDLNKDGKLDKDEIRHWILPQDYDHAQAEARHLVYESDKNKDKLVHPFIQSADTLQTSAACEAEGSPITLKSRHPQASSPCWLRANISWMKSSLKRRSWTTGTCLLEVRLLIMGKISPKTMMSFDAHSP</sequence>
<dbReference type="GO" id="GO:0033018">
    <property type="term" value="C:sarcoplasmic reticulum lumen"/>
    <property type="evidence" value="ECO:0007669"/>
    <property type="project" value="UniProtKB-SubCell"/>
</dbReference>
<dbReference type="STRING" id="9749.A0A2Y9PAJ4"/>
<dbReference type="RefSeq" id="XP_022439408.1">
    <property type="nucleotide sequence ID" value="XM_022583700.2"/>
</dbReference>
<dbReference type="GO" id="GO:0005794">
    <property type="term" value="C:Golgi apparatus"/>
    <property type="evidence" value="ECO:0007669"/>
    <property type="project" value="UniProtKB-SubCell"/>
</dbReference>
<keyword evidence="8" id="KW-0964">Secreted</keyword>
<evidence type="ECO:0000256" key="15">
    <source>
        <dbReference type="ARBA" id="ARBA00023034"/>
    </source>
</evidence>
<gene>
    <name evidence="20" type="primary">RCN1</name>
</gene>
<dbReference type="GO" id="GO:0005789">
    <property type="term" value="C:endoplasmic reticulum membrane"/>
    <property type="evidence" value="ECO:0007669"/>
    <property type="project" value="UniProtKB-SubCell"/>
</dbReference>
<dbReference type="AlphaFoldDB" id="A0A2Y9PAJ4"/>
<evidence type="ECO:0000256" key="3">
    <source>
        <dbReference type="ARBA" id="ARBA00004564"/>
    </source>
</evidence>
<feature type="domain" description="EF-hand" evidence="18">
    <location>
        <begin position="79"/>
        <end position="114"/>
    </location>
</feature>
<evidence type="ECO:0000256" key="4">
    <source>
        <dbReference type="ARBA" id="ARBA00004586"/>
    </source>
</evidence>
<dbReference type="PANTHER" id="PTHR10827">
    <property type="entry name" value="RETICULOCALBIN"/>
    <property type="match status" value="1"/>
</dbReference>
<dbReference type="PROSITE" id="PS00018">
    <property type="entry name" value="EF_HAND_1"/>
    <property type="match status" value="4"/>
</dbReference>
<feature type="chain" id="PRO_5015863055" description="Calumenin" evidence="17">
    <location>
        <begin position="30"/>
        <end position="384"/>
    </location>
</feature>
<evidence type="ECO:0000313" key="19">
    <source>
        <dbReference type="Proteomes" id="UP000248483"/>
    </source>
</evidence>
<dbReference type="FunCoup" id="A0A2Y9PAJ4">
    <property type="interactions" value="1295"/>
</dbReference>
<dbReference type="GO" id="GO:0042470">
    <property type="term" value="C:melanosome"/>
    <property type="evidence" value="ECO:0007669"/>
    <property type="project" value="UniProtKB-SubCell"/>
</dbReference>
<evidence type="ECO:0000259" key="18">
    <source>
        <dbReference type="PROSITE" id="PS50222"/>
    </source>
</evidence>
<dbReference type="InterPro" id="IPR011992">
    <property type="entry name" value="EF-hand-dom_pair"/>
</dbReference>
<evidence type="ECO:0000256" key="9">
    <source>
        <dbReference type="ARBA" id="ARBA00022723"/>
    </source>
</evidence>
<accession>A0A2Y9PAJ4</accession>
<feature type="domain" description="EF-hand" evidence="18">
    <location>
        <begin position="203"/>
        <end position="238"/>
    </location>
</feature>
<keyword evidence="19" id="KW-1185">Reference proteome</keyword>
<dbReference type="InterPro" id="IPR002048">
    <property type="entry name" value="EF_hand_dom"/>
</dbReference>
<evidence type="ECO:0000256" key="6">
    <source>
        <dbReference type="ARBA" id="ARBA00006431"/>
    </source>
</evidence>
<dbReference type="SMART" id="SM00054">
    <property type="entry name" value="EFh"/>
    <property type="match status" value="4"/>
</dbReference>
<comment type="similarity">
    <text evidence="6">Belongs to the CREC family.</text>
</comment>
<keyword evidence="16" id="KW-0472">Membrane</keyword>
<evidence type="ECO:0000256" key="17">
    <source>
        <dbReference type="SAM" id="SignalP"/>
    </source>
</evidence>
<dbReference type="CDD" id="cd16229">
    <property type="entry name" value="EFh_CREC_RCN1"/>
    <property type="match status" value="1"/>
</dbReference>
<evidence type="ECO:0000256" key="11">
    <source>
        <dbReference type="ARBA" id="ARBA00022737"/>
    </source>
</evidence>
<keyword evidence="13" id="KW-0106">Calcium</keyword>
<dbReference type="KEGG" id="dle:111179807"/>
<evidence type="ECO:0000256" key="10">
    <source>
        <dbReference type="ARBA" id="ARBA00022729"/>
    </source>
</evidence>
<keyword evidence="10 17" id="KW-0732">Signal</keyword>
<evidence type="ECO:0000256" key="5">
    <source>
        <dbReference type="ARBA" id="ARBA00004613"/>
    </source>
</evidence>
<evidence type="ECO:0000256" key="16">
    <source>
        <dbReference type="ARBA" id="ARBA00023136"/>
    </source>
</evidence>
<evidence type="ECO:0000256" key="1">
    <source>
        <dbReference type="ARBA" id="ARBA00004223"/>
    </source>
</evidence>
<dbReference type="CTD" id="5954"/>
<proteinExistence type="inferred from homology"/>
<name>A0A2Y9PAJ4_DELLE</name>
<keyword evidence="14" id="KW-0703">Sarcoplasmic reticulum</keyword>
<keyword evidence="12" id="KW-0256">Endoplasmic reticulum</keyword>
<dbReference type="InterPro" id="IPR018247">
    <property type="entry name" value="EF_Hand_1_Ca_BS"/>
</dbReference>
<dbReference type="GeneID" id="111179807"/>
<dbReference type="Pfam" id="PF13499">
    <property type="entry name" value="EF-hand_7"/>
    <property type="match status" value="1"/>
</dbReference>
<keyword evidence="9" id="KW-0479">Metal-binding</keyword>
<dbReference type="GO" id="GO:0005509">
    <property type="term" value="F:calcium ion binding"/>
    <property type="evidence" value="ECO:0007669"/>
    <property type="project" value="InterPro"/>
</dbReference>
<evidence type="ECO:0000256" key="8">
    <source>
        <dbReference type="ARBA" id="ARBA00022525"/>
    </source>
</evidence>
<dbReference type="Gene3D" id="1.10.238.10">
    <property type="entry name" value="EF-hand"/>
    <property type="match status" value="3"/>
</dbReference>
<dbReference type="GO" id="GO:0005576">
    <property type="term" value="C:extracellular region"/>
    <property type="evidence" value="ECO:0007669"/>
    <property type="project" value="UniProtKB-SubCell"/>
</dbReference>
<comment type="subcellular location">
    <subcellularLocation>
        <location evidence="4">Endoplasmic reticulum membrane</location>
    </subcellularLocation>
    <subcellularLocation>
        <location evidence="2">Golgi apparatus</location>
    </subcellularLocation>
    <subcellularLocation>
        <location evidence="1">Melanosome</location>
    </subcellularLocation>
    <subcellularLocation>
        <location evidence="3">Sarcoplasmic reticulum lumen</location>
    </subcellularLocation>
    <subcellularLocation>
        <location evidence="5">Secreted</location>
    </subcellularLocation>
</comment>
<dbReference type="FunFam" id="1.10.238.10:FF:000109">
    <property type="entry name" value="calumenin isoform X2"/>
    <property type="match status" value="1"/>
</dbReference>
<evidence type="ECO:0000256" key="7">
    <source>
        <dbReference type="ARBA" id="ARBA00014000"/>
    </source>
</evidence>
<evidence type="ECO:0000256" key="13">
    <source>
        <dbReference type="ARBA" id="ARBA00022837"/>
    </source>
</evidence>
<dbReference type="Proteomes" id="UP000248483">
    <property type="component" value="Unplaced"/>
</dbReference>
<protein>
    <recommendedName>
        <fullName evidence="7">Calumenin</fullName>
    </recommendedName>
</protein>
<feature type="domain" description="EF-hand" evidence="18">
    <location>
        <begin position="166"/>
        <end position="201"/>
    </location>
</feature>